<proteinExistence type="inferred from homology"/>
<dbReference type="InterPro" id="IPR002220">
    <property type="entry name" value="DapA-like"/>
</dbReference>
<dbReference type="Pfam" id="PF00701">
    <property type="entry name" value="DHDPS"/>
    <property type="match status" value="1"/>
</dbReference>
<dbReference type="NCBIfam" id="NF002958">
    <property type="entry name" value="PRK03620.1"/>
    <property type="match status" value="1"/>
</dbReference>
<gene>
    <name evidence="9" type="ORF">RM574_19310</name>
</gene>
<keyword evidence="4 5" id="KW-0456">Lyase</keyword>
<feature type="active site" description="Proton donor/acceptor" evidence="7">
    <location>
        <position position="133"/>
    </location>
</feature>
<comment type="caution">
    <text evidence="9">The sequence shown here is derived from an EMBL/GenBank/DDBJ whole genome shotgun (WGS) entry which is preliminary data.</text>
</comment>
<feature type="active site" description="Schiff-base intermediate with substrate" evidence="7">
    <location>
        <position position="158"/>
    </location>
</feature>
<evidence type="ECO:0000313" key="10">
    <source>
        <dbReference type="Proteomes" id="UP001183607"/>
    </source>
</evidence>
<evidence type="ECO:0000256" key="7">
    <source>
        <dbReference type="PIRSR" id="PIRSR001365-1"/>
    </source>
</evidence>
<dbReference type="Gene3D" id="3.20.20.70">
    <property type="entry name" value="Aldolase class I"/>
    <property type="match status" value="1"/>
</dbReference>
<dbReference type="AlphaFoldDB" id="A0ABD5E892"/>
<evidence type="ECO:0000313" key="9">
    <source>
        <dbReference type="EMBL" id="MDT0417634.1"/>
    </source>
</evidence>
<name>A0ABD5E892_9ACTN</name>
<accession>A0ABD5E892</accession>
<evidence type="ECO:0000256" key="1">
    <source>
        <dbReference type="ARBA" id="ARBA00001446"/>
    </source>
</evidence>
<dbReference type="InterPro" id="IPR013785">
    <property type="entry name" value="Aldolase_TIM"/>
</dbReference>
<reference evidence="10" key="1">
    <citation type="submission" date="2023-07" db="EMBL/GenBank/DDBJ databases">
        <title>30 novel species of actinomycetes from the DSMZ collection.</title>
        <authorList>
            <person name="Nouioui I."/>
        </authorList>
    </citation>
    <scope>NUCLEOTIDE SEQUENCE [LARGE SCALE GENOMIC DNA]</scope>
    <source>
        <strain evidence="10">DSM 41982</strain>
    </source>
</reference>
<dbReference type="RefSeq" id="WP_311677300.1">
    <property type="nucleotide sequence ID" value="NZ_JAVRER010000030.1"/>
</dbReference>
<dbReference type="SMART" id="SM01130">
    <property type="entry name" value="DHDPS"/>
    <property type="match status" value="1"/>
</dbReference>
<comment type="similarity">
    <text evidence="3 5 6">Belongs to the DapA family.</text>
</comment>
<evidence type="ECO:0000256" key="8">
    <source>
        <dbReference type="PIRSR" id="PIRSR001365-2"/>
    </source>
</evidence>
<dbReference type="SUPFAM" id="SSF51569">
    <property type="entry name" value="Aldolase"/>
    <property type="match status" value="1"/>
</dbReference>
<organism evidence="9 10">
    <name type="scientific">Streptomyces evansiae</name>
    <dbReference type="NCBI Taxonomy" id="3075535"/>
    <lineage>
        <taxon>Bacteria</taxon>
        <taxon>Bacillati</taxon>
        <taxon>Actinomycetota</taxon>
        <taxon>Actinomycetes</taxon>
        <taxon>Kitasatosporales</taxon>
        <taxon>Streptomycetaceae</taxon>
        <taxon>Streptomyces</taxon>
    </lineage>
</organism>
<feature type="binding site" evidence="8">
    <location>
        <position position="46"/>
    </location>
    <ligand>
        <name>pyruvate</name>
        <dbReference type="ChEBI" id="CHEBI:15361"/>
    </ligand>
</feature>
<dbReference type="HAMAP" id="MF_00694">
    <property type="entry name" value="KDGDH"/>
    <property type="match status" value="1"/>
</dbReference>
<protein>
    <recommendedName>
        <fullName evidence="5">Probable 5-dehydro-4-deoxyglucarate dehydratase</fullName>
        <ecNumber evidence="5">4.2.1.41</ecNumber>
    </recommendedName>
    <alternativeName>
        <fullName evidence="5">5-keto-4-deoxy-glucarate dehydratase</fullName>
        <shortName evidence="5">KDGDH</shortName>
    </alternativeName>
</protein>
<dbReference type="EMBL" id="JAVRER010000030">
    <property type="protein sequence ID" value="MDT0417634.1"/>
    <property type="molecule type" value="Genomic_DNA"/>
</dbReference>
<dbReference type="InterPro" id="IPR017655">
    <property type="entry name" value="Dehydro-deoxyglucarate_dehyd"/>
</dbReference>
<sequence length="312" mass="31934">MLPEGLYSFPLTPFTPQDTFARDVFAEHVEQQVAAGPAALFVACGTGEFSALDAAEHRAVVATAVEVAAGRVPVYAGVGGGPRLAAGFARGAAEAGADGLLLMPPYLVESAPAGLVAHVRHVAGTTPLPLVVYQRANAVLDPPSALALLDLPTVAGIKEGRGDVDAMQRIIATVRASGHPRAESFAFVNGLPTAEVSVPAYEAIGVTGYSSAVLCFAPDIAVAFHRASTRGDVTAVRTLLAEFYVPLVGLRDKAPGYAVALPKAGARLAGLDVGPVRPPLLDATEEHVAELKDIIARGRAALAGITARGVVA</sequence>
<comment type="catalytic activity">
    <reaction evidence="1 5">
        <text>5-dehydro-4-deoxy-D-glucarate + H(+) = 2,5-dioxopentanoate + CO2 + H2O</text>
        <dbReference type="Rhea" id="RHEA:24608"/>
        <dbReference type="ChEBI" id="CHEBI:15377"/>
        <dbReference type="ChEBI" id="CHEBI:15378"/>
        <dbReference type="ChEBI" id="CHEBI:16526"/>
        <dbReference type="ChEBI" id="CHEBI:42819"/>
        <dbReference type="ChEBI" id="CHEBI:58136"/>
        <dbReference type="EC" id="4.2.1.41"/>
    </reaction>
</comment>
<evidence type="ECO:0000256" key="6">
    <source>
        <dbReference type="PIRNR" id="PIRNR001365"/>
    </source>
</evidence>
<comment type="pathway">
    <text evidence="2 5">Carbohydrate acid metabolism; D-glucarate degradation; 2,5-dioxopentanoate from D-glucarate: step 2/2.</text>
</comment>
<evidence type="ECO:0000256" key="3">
    <source>
        <dbReference type="ARBA" id="ARBA00007592"/>
    </source>
</evidence>
<dbReference type="PIRSF" id="PIRSF001365">
    <property type="entry name" value="DHDPS"/>
    <property type="match status" value="1"/>
</dbReference>
<evidence type="ECO:0000256" key="2">
    <source>
        <dbReference type="ARBA" id="ARBA00004983"/>
    </source>
</evidence>
<evidence type="ECO:0000256" key="4">
    <source>
        <dbReference type="ARBA" id="ARBA00023239"/>
    </source>
</evidence>
<dbReference type="EC" id="4.2.1.41" evidence="5"/>
<dbReference type="PANTHER" id="PTHR12128">
    <property type="entry name" value="DIHYDRODIPICOLINATE SYNTHASE"/>
    <property type="match status" value="1"/>
</dbReference>
<dbReference type="GO" id="GO:0042838">
    <property type="term" value="P:D-glucarate catabolic process"/>
    <property type="evidence" value="ECO:0007669"/>
    <property type="project" value="UniProtKB-UniRule"/>
</dbReference>
<dbReference type="PANTHER" id="PTHR12128:SF19">
    <property type="entry name" value="5-DEHYDRO-4-DEOXYGLUCARATE DEHYDRATASE 2-RELATED"/>
    <property type="match status" value="1"/>
</dbReference>
<evidence type="ECO:0000256" key="5">
    <source>
        <dbReference type="HAMAP-Rule" id="MF_00694"/>
    </source>
</evidence>
<dbReference type="Proteomes" id="UP001183607">
    <property type="component" value="Unassembled WGS sequence"/>
</dbReference>
<dbReference type="GO" id="GO:0047448">
    <property type="term" value="F:5-dehydro-4-deoxyglucarate dehydratase activity"/>
    <property type="evidence" value="ECO:0007669"/>
    <property type="project" value="UniProtKB-UniRule"/>
</dbReference>